<organism evidence="2 3">
    <name type="scientific">Echinostoma caproni</name>
    <dbReference type="NCBI Taxonomy" id="27848"/>
    <lineage>
        <taxon>Eukaryota</taxon>
        <taxon>Metazoa</taxon>
        <taxon>Spiralia</taxon>
        <taxon>Lophotrochozoa</taxon>
        <taxon>Platyhelminthes</taxon>
        <taxon>Trematoda</taxon>
        <taxon>Digenea</taxon>
        <taxon>Plagiorchiida</taxon>
        <taxon>Echinostomata</taxon>
        <taxon>Echinostomatoidea</taxon>
        <taxon>Echinostomatidae</taxon>
        <taxon>Echinostoma</taxon>
    </lineage>
</organism>
<name>A0A3P8LDB9_9TREM</name>
<protein>
    <submittedName>
        <fullName evidence="2">Uncharacterized protein</fullName>
    </submittedName>
</protein>
<dbReference type="Proteomes" id="UP000272942">
    <property type="component" value="Unassembled WGS sequence"/>
</dbReference>
<gene>
    <name evidence="2" type="ORF">ECPE_LOCUS16414</name>
</gene>
<dbReference type="OrthoDB" id="26242at2759"/>
<accession>A0A3P8LDB9</accession>
<feature type="compositionally biased region" description="Polar residues" evidence="1">
    <location>
        <begin position="47"/>
        <end position="59"/>
    </location>
</feature>
<evidence type="ECO:0000313" key="2">
    <source>
        <dbReference type="EMBL" id="VDP93686.1"/>
    </source>
</evidence>
<evidence type="ECO:0000313" key="3">
    <source>
        <dbReference type="Proteomes" id="UP000272942"/>
    </source>
</evidence>
<dbReference type="EMBL" id="UZAN01064225">
    <property type="protein sequence ID" value="VDP93686.1"/>
    <property type="molecule type" value="Genomic_DNA"/>
</dbReference>
<dbReference type="AlphaFoldDB" id="A0A3P8LDB9"/>
<sequence>MNQLEVNYDPTWLCLLRFKEWLVDRLHLYQRLYRQAIGSITSGTTSPSAVQAPTGSVPNERSMLSPDENATLGLDESEHSVY</sequence>
<keyword evidence="3" id="KW-1185">Reference proteome</keyword>
<proteinExistence type="predicted"/>
<reference evidence="2 3" key="1">
    <citation type="submission" date="2018-11" db="EMBL/GenBank/DDBJ databases">
        <authorList>
            <consortium name="Pathogen Informatics"/>
        </authorList>
    </citation>
    <scope>NUCLEOTIDE SEQUENCE [LARGE SCALE GENOMIC DNA]</scope>
    <source>
        <strain evidence="2 3">Egypt</strain>
    </source>
</reference>
<feature type="region of interest" description="Disordered" evidence="1">
    <location>
        <begin position="41"/>
        <end position="82"/>
    </location>
</feature>
<evidence type="ECO:0000256" key="1">
    <source>
        <dbReference type="SAM" id="MobiDB-lite"/>
    </source>
</evidence>